<feature type="compositionally biased region" description="Basic and acidic residues" evidence="1">
    <location>
        <begin position="1"/>
        <end position="25"/>
    </location>
</feature>
<comment type="caution">
    <text evidence="2">The sequence shown here is derived from an EMBL/GenBank/DDBJ whole genome shotgun (WGS) entry which is preliminary data.</text>
</comment>
<accession>A0ABN7VZ59</accession>
<keyword evidence="3" id="KW-1185">Reference proteome</keyword>
<protein>
    <submittedName>
        <fullName evidence="2">46085_t:CDS:1</fullName>
    </submittedName>
</protein>
<evidence type="ECO:0000256" key="1">
    <source>
        <dbReference type="SAM" id="MobiDB-lite"/>
    </source>
</evidence>
<dbReference type="Proteomes" id="UP000789901">
    <property type="component" value="Unassembled WGS sequence"/>
</dbReference>
<reference evidence="2 3" key="1">
    <citation type="submission" date="2021-06" db="EMBL/GenBank/DDBJ databases">
        <authorList>
            <person name="Kallberg Y."/>
            <person name="Tangrot J."/>
            <person name="Rosling A."/>
        </authorList>
    </citation>
    <scope>NUCLEOTIDE SEQUENCE [LARGE SCALE GENOMIC DNA]</scope>
    <source>
        <strain evidence="2 3">120-4 pot B 10/14</strain>
    </source>
</reference>
<sequence>TNDKESVKTNAKENKNKNQHLDKKVPYSQNRGRNLKKLIYDYLAEFNKLYDYCYNLCYAIPKSITY</sequence>
<evidence type="ECO:0000313" key="3">
    <source>
        <dbReference type="Proteomes" id="UP000789901"/>
    </source>
</evidence>
<feature type="region of interest" description="Disordered" evidence="1">
    <location>
        <begin position="1"/>
        <end position="27"/>
    </location>
</feature>
<proteinExistence type="predicted"/>
<dbReference type="EMBL" id="CAJVQB010025963">
    <property type="protein sequence ID" value="CAG8807593.1"/>
    <property type="molecule type" value="Genomic_DNA"/>
</dbReference>
<gene>
    <name evidence="2" type="ORF">GMARGA_LOCUS24523</name>
</gene>
<feature type="non-terminal residue" evidence="2">
    <location>
        <position position="1"/>
    </location>
</feature>
<evidence type="ECO:0000313" key="2">
    <source>
        <dbReference type="EMBL" id="CAG8807593.1"/>
    </source>
</evidence>
<organism evidence="2 3">
    <name type="scientific">Gigaspora margarita</name>
    <dbReference type="NCBI Taxonomy" id="4874"/>
    <lineage>
        <taxon>Eukaryota</taxon>
        <taxon>Fungi</taxon>
        <taxon>Fungi incertae sedis</taxon>
        <taxon>Mucoromycota</taxon>
        <taxon>Glomeromycotina</taxon>
        <taxon>Glomeromycetes</taxon>
        <taxon>Diversisporales</taxon>
        <taxon>Gigasporaceae</taxon>
        <taxon>Gigaspora</taxon>
    </lineage>
</organism>
<name>A0ABN7VZ59_GIGMA</name>